<dbReference type="GO" id="GO:0005886">
    <property type="term" value="C:plasma membrane"/>
    <property type="evidence" value="ECO:0007669"/>
    <property type="project" value="TreeGrafter"/>
</dbReference>
<keyword evidence="3 8" id="KW-0812">Transmembrane</keyword>
<keyword evidence="4 8" id="KW-1133">Transmembrane helix</keyword>
<feature type="domain" description="RCK C-terminal" evidence="9">
    <location>
        <begin position="428"/>
        <end position="511"/>
    </location>
</feature>
<dbReference type="SUPFAM" id="SSF116726">
    <property type="entry name" value="TrkA C-terminal domain-like"/>
    <property type="match status" value="1"/>
</dbReference>
<dbReference type="PANTHER" id="PTHR45711:SF6">
    <property type="entry name" value="CHLORIDE CHANNEL PROTEIN"/>
    <property type="match status" value="1"/>
</dbReference>
<keyword evidence="2" id="KW-0813">Transport</keyword>
<feature type="transmembrane region" description="Helical" evidence="8">
    <location>
        <begin position="229"/>
        <end position="246"/>
    </location>
</feature>
<evidence type="ECO:0000256" key="7">
    <source>
        <dbReference type="ARBA" id="ARBA00023214"/>
    </source>
</evidence>
<name>A0A090IZ60_9BACI</name>
<dbReference type="PRINTS" id="PR00762">
    <property type="entry name" value="CLCHANNEL"/>
</dbReference>
<evidence type="ECO:0000256" key="1">
    <source>
        <dbReference type="ARBA" id="ARBA00004141"/>
    </source>
</evidence>
<dbReference type="InterPro" id="IPR001807">
    <property type="entry name" value="ClC"/>
</dbReference>
<feature type="transmembrane region" description="Helical" evidence="8">
    <location>
        <begin position="267"/>
        <end position="287"/>
    </location>
</feature>
<dbReference type="Gene3D" id="3.30.70.1450">
    <property type="entry name" value="Regulator of K+ conductance, C-terminal domain"/>
    <property type="match status" value="1"/>
</dbReference>
<feature type="transmembrane region" description="Helical" evidence="8">
    <location>
        <begin position="329"/>
        <end position="351"/>
    </location>
</feature>
<evidence type="ECO:0000256" key="3">
    <source>
        <dbReference type="ARBA" id="ARBA00022692"/>
    </source>
</evidence>
<dbReference type="GO" id="GO:0008324">
    <property type="term" value="F:monoatomic cation transmembrane transporter activity"/>
    <property type="evidence" value="ECO:0007669"/>
    <property type="project" value="InterPro"/>
</dbReference>
<dbReference type="PROSITE" id="PS51202">
    <property type="entry name" value="RCK_C"/>
    <property type="match status" value="1"/>
</dbReference>
<keyword evidence="6 8" id="KW-0472">Membrane</keyword>
<evidence type="ECO:0000313" key="10">
    <source>
        <dbReference type="EMBL" id="CEE03037.1"/>
    </source>
</evidence>
<organism evidence="10 11">
    <name type="scientific">Caldibacillus thermoamylovorans</name>
    <dbReference type="NCBI Taxonomy" id="35841"/>
    <lineage>
        <taxon>Bacteria</taxon>
        <taxon>Bacillati</taxon>
        <taxon>Bacillota</taxon>
        <taxon>Bacilli</taxon>
        <taxon>Bacillales</taxon>
        <taxon>Bacillaceae</taxon>
        <taxon>Caldibacillus</taxon>
    </lineage>
</organism>
<dbReference type="PANTHER" id="PTHR45711">
    <property type="entry name" value="CHLORIDE CHANNEL PROTEIN"/>
    <property type="match status" value="1"/>
</dbReference>
<evidence type="ECO:0000256" key="6">
    <source>
        <dbReference type="ARBA" id="ARBA00023136"/>
    </source>
</evidence>
<keyword evidence="7" id="KW-0868">Chloride</keyword>
<gene>
    <name evidence="10" type="ORF">BT1A1_3255</name>
</gene>
<dbReference type="InterPro" id="IPR036721">
    <property type="entry name" value="RCK_C_sf"/>
</dbReference>
<dbReference type="GO" id="GO:0005247">
    <property type="term" value="F:voltage-gated chloride channel activity"/>
    <property type="evidence" value="ECO:0007669"/>
    <property type="project" value="TreeGrafter"/>
</dbReference>
<evidence type="ECO:0000256" key="4">
    <source>
        <dbReference type="ARBA" id="ARBA00022989"/>
    </source>
</evidence>
<dbReference type="Proteomes" id="UP000040576">
    <property type="component" value="Unassembled WGS sequence"/>
</dbReference>
<keyword evidence="5" id="KW-0406">Ion transport</keyword>
<dbReference type="InterPro" id="IPR014743">
    <property type="entry name" value="Cl-channel_core"/>
</dbReference>
<dbReference type="SUPFAM" id="SSF81340">
    <property type="entry name" value="Clc chloride channel"/>
    <property type="match status" value="1"/>
</dbReference>
<protein>
    <submittedName>
        <fullName evidence="10">Voltage-gated chloride channel family protein</fullName>
    </submittedName>
</protein>
<accession>A0A090IZ60</accession>
<feature type="transmembrane region" description="Helical" evidence="8">
    <location>
        <begin position="293"/>
        <end position="317"/>
    </location>
</feature>
<feature type="transmembrane region" description="Helical" evidence="8">
    <location>
        <begin position="17"/>
        <end position="39"/>
    </location>
</feature>
<keyword evidence="11" id="KW-1185">Reference proteome</keyword>
<feature type="transmembrane region" description="Helical" evidence="8">
    <location>
        <begin position="59"/>
        <end position="78"/>
    </location>
</feature>
<proteinExistence type="predicted"/>
<feature type="transmembrane region" description="Helical" evidence="8">
    <location>
        <begin position="363"/>
        <end position="386"/>
    </location>
</feature>
<dbReference type="EMBL" id="CCRF01000098">
    <property type="protein sequence ID" value="CEE03037.1"/>
    <property type="molecule type" value="Genomic_DNA"/>
</dbReference>
<evidence type="ECO:0000256" key="8">
    <source>
        <dbReference type="SAM" id="Phobius"/>
    </source>
</evidence>
<dbReference type="GO" id="GO:0006813">
    <property type="term" value="P:potassium ion transport"/>
    <property type="evidence" value="ECO:0007669"/>
    <property type="project" value="InterPro"/>
</dbReference>
<dbReference type="Pfam" id="PF00654">
    <property type="entry name" value="Voltage_CLC"/>
    <property type="match status" value="1"/>
</dbReference>
<feature type="transmembrane region" description="Helical" evidence="8">
    <location>
        <begin position="395"/>
        <end position="419"/>
    </location>
</feature>
<reference evidence="10 11" key="1">
    <citation type="submission" date="2014-07" db="EMBL/GenBank/DDBJ databases">
        <authorList>
            <person name="Wibberg Daniel"/>
        </authorList>
    </citation>
    <scope>NUCLEOTIDE SEQUENCE [LARGE SCALE GENOMIC DNA]</scope>
</reference>
<feature type="transmembrane region" description="Helical" evidence="8">
    <location>
        <begin position="155"/>
        <end position="179"/>
    </location>
</feature>
<evidence type="ECO:0000313" key="11">
    <source>
        <dbReference type="Proteomes" id="UP000040576"/>
    </source>
</evidence>
<dbReference type="InterPro" id="IPR006037">
    <property type="entry name" value="RCK_C"/>
</dbReference>
<dbReference type="Pfam" id="PF02080">
    <property type="entry name" value="TrkA_C"/>
    <property type="match status" value="1"/>
</dbReference>
<feature type="transmembrane region" description="Helical" evidence="8">
    <location>
        <begin position="191"/>
        <end position="217"/>
    </location>
</feature>
<evidence type="ECO:0000259" key="9">
    <source>
        <dbReference type="PROSITE" id="PS51202"/>
    </source>
</evidence>
<dbReference type="Gene3D" id="1.10.3080.10">
    <property type="entry name" value="Clc chloride channel"/>
    <property type="match status" value="1"/>
</dbReference>
<evidence type="ECO:0000256" key="5">
    <source>
        <dbReference type="ARBA" id="ARBA00023065"/>
    </source>
</evidence>
<dbReference type="RefSeq" id="WP_034773106.1">
    <property type="nucleotide sequence ID" value="NZ_CCRF01000098.1"/>
</dbReference>
<sequence length="511" mass="55813">MKDKISIWSIPLNPIGYVIRGGLVGILAGYVVSIFRLSIQQSINYVKTFFERTHEHPALFFYAIICIILATLFLSWLLRSEPNIKGSGIPQVKGQIQGVIELNWKSVLWKKFVGGILSIGSGAFLGREGPSIQLGATVGQGVNEYTHGNKTDEKILITSGASAGLSAAFNAPVAGLLFGLEEIHHHFSSTLLVTCFAASITSNFVSLNIFGMTPVLYLGELPTFPLQSYLWLIALGGLLAVFGYLYQKVLFHISEWYQHIRFLPNHMYGLIPFLLIIPIGYFVPDLLGGGAEVIIGLSHTYFSLGMLVLILVLRFVFSMISYGSGLPGGIFLPLLTIGASLGALFGQLIHIYFGVDDELIRCFIVYAMAGYFTAICKAPLTGIILVSEMVGNLEVLMPIAIVSLSAYVFADMMGVIPVYDGLLQKLLGGQIGHKKGRYTTFVYPVAVTNTSLVGKRVKDCPWPSETLLVLIKRGEKEIVPHGDTVIYAGDLLFISADVGLESTYRKQLDGR</sequence>
<dbReference type="CDD" id="cd01031">
    <property type="entry name" value="EriC"/>
    <property type="match status" value="1"/>
</dbReference>
<comment type="subcellular location">
    <subcellularLocation>
        <location evidence="1">Membrane</location>
        <topology evidence="1">Multi-pass membrane protein</topology>
    </subcellularLocation>
</comment>
<evidence type="ECO:0000256" key="2">
    <source>
        <dbReference type="ARBA" id="ARBA00022448"/>
    </source>
</evidence>
<dbReference type="AlphaFoldDB" id="A0A090IZ60"/>